<protein>
    <submittedName>
        <fullName evidence="2">Uncharacterized protein</fullName>
    </submittedName>
</protein>
<gene>
    <name evidence="2" type="ORF">UFOVP46_115</name>
</gene>
<evidence type="ECO:0000256" key="1">
    <source>
        <dbReference type="SAM" id="MobiDB-lite"/>
    </source>
</evidence>
<proteinExistence type="predicted"/>
<feature type="compositionally biased region" description="Low complexity" evidence="1">
    <location>
        <begin position="15"/>
        <end position="27"/>
    </location>
</feature>
<accession>A0A6J5KS56</accession>
<feature type="compositionally biased region" description="Polar residues" evidence="1">
    <location>
        <begin position="1"/>
        <end position="10"/>
    </location>
</feature>
<dbReference type="EMBL" id="LR796174">
    <property type="protein sequence ID" value="CAB4123883.1"/>
    <property type="molecule type" value="Genomic_DNA"/>
</dbReference>
<sequence>MAQSAAQGAVNSKVPGSSPGRSAQSSSLNKTAEIVVTEPYSVGASYEGVQADGDCSANLLGNYSQQASTMAGKCVCCIMVVPHPSKLKVPVRFWSHARCTSCRVHRINQQTLSNTSSYGKTLPYAKDGNAAR</sequence>
<evidence type="ECO:0000313" key="2">
    <source>
        <dbReference type="EMBL" id="CAB4123883.1"/>
    </source>
</evidence>
<feature type="region of interest" description="Disordered" evidence="1">
    <location>
        <begin position="1"/>
        <end position="30"/>
    </location>
</feature>
<name>A0A6J5KS56_9CAUD</name>
<organism evidence="2">
    <name type="scientific">uncultured Caudovirales phage</name>
    <dbReference type="NCBI Taxonomy" id="2100421"/>
    <lineage>
        <taxon>Viruses</taxon>
        <taxon>Duplodnaviria</taxon>
        <taxon>Heunggongvirae</taxon>
        <taxon>Uroviricota</taxon>
        <taxon>Caudoviricetes</taxon>
        <taxon>Peduoviridae</taxon>
        <taxon>Maltschvirus</taxon>
        <taxon>Maltschvirus maltsch</taxon>
    </lineage>
</organism>
<reference evidence="2" key="1">
    <citation type="submission" date="2020-04" db="EMBL/GenBank/DDBJ databases">
        <authorList>
            <person name="Chiriac C."/>
            <person name="Salcher M."/>
            <person name="Ghai R."/>
            <person name="Kavagutti S V."/>
        </authorList>
    </citation>
    <scope>NUCLEOTIDE SEQUENCE</scope>
</reference>